<accession>A0A7J7ND78</accession>
<feature type="domain" description="BRCT" evidence="8">
    <location>
        <begin position="45"/>
        <end position="129"/>
    </location>
</feature>
<feature type="compositionally biased region" description="Polar residues" evidence="6">
    <location>
        <begin position="363"/>
        <end position="379"/>
    </location>
</feature>
<evidence type="ECO:0000256" key="5">
    <source>
        <dbReference type="SAM" id="Coils"/>
    </source>
</evidence>
<organism evidence="9 10">
    <name type="scientific">Kingdonia uniflora</name>
    <dbReference type="NCBI Taxonomy" id="39325"/>
    <lineage>
        <taxon>Eukaryota</taxon>
        <taxon>Viridiplantae</taxon>
        <taxon>Streptophyta</taxon>
        <taxon>Embryophyta</taxon>
        <taxon>Tracheophyta</taxon>
        <taxon>Spermatophyta</taxon>
        <taxon>Magnoliopsida</taxon>
        <taxon>Ranunculales</taxon>
        <taxon>Circaeasteraceae</taxon>
        <taxon>Kingdonia</taxon>
    </lineage>
</organism>
<dbReference type="InterPro" id="IPR001357">
    <property type="entry name" value="BRCT_dom"/>
</dbReference>
<dbReference type="SUPFAM" id="SSF57903">
    <property type="entry name" value="FYVE/PHD zinc finger"/>
    <property type="match status" value="1"/>
</dbReference>
<dbReference type="SMART" id="SM00292">
    <property type="entry name" value="BRCT"/>
    <property type="match status" value="3"/>
</dbReference>
<feature type="region of interest" description="Disordered" evidence="6">
    <location>
        <begin position="753"/>
        <end position="788"/>
    </location>
</feature>
<dbReference type="InterPro" id="IPR001965">
    <property type="entry name" value="Znf_PHD"/>
</dbReference>
<sequence length="1385" mass="154381">MRKKKTKWKKKMKRKRKRKMKEEGDEEEKVLFRPVKDLNGIPGAKSLCICLTGYERQYREDIMIMAGLMGAHFLKPLVPHKVTHLICYDFESEKYKLAKMTGKIKLVNHRWLEDSLKAWELLPEFNYKQSGSELEMIEAEAKDSEEEAENEINIGQYGERNFTSSRILSASLISKASELPKQVWEVSQSQQIVSASKNLSEYAKNIFNKKISFSAGKEFNPAKSQELHDREKKNLEMLPAQVSGAYSGDAMGSAVSFPYNGAPSIWAESSGLAFNQIGVSYSGKRDNLSCTGKSARTSPVSVSSETLSHINQPPQANNDFDFGGIQIDKNEIHSHHGEGDTSALPKKRMETRSITILKPTAPSLKSSVAGSPSTTTNPEKSMIGAPQMKYSPFPKNSCNHSNQSVLPNIMENQSANLPAYLNSKKESLKQGQLGKGNLTSDSTEFSKKVNMLDFATNKSTPETSSRVLKHCNVAAGPGGDSRESMLNDFVVVQTVESQKLQKDGEISCIIIKSLPKGKLAKRNSGSRPKLSTGGTNTVICSLYLDKTVEKPVEIGNSFRFEEAIKETFKGTIHSRNEIDKDTSSMDIETTGSHKDAVEQDKTASGKENEESYSKAGEKMAKRRKLISSKNKENPVFSVKQTETSGKDKVGVELEIKSHIVKMGENAKQVQLTACKQKCEALSLSKTKKAIDAADQMSNLNGDLTEGRNRVSDLSKKILVSVNEEKELSGVEMDVDKNEKKTAEKIGAENVKGVDHSTNKTKNKPISVNKPEKPLDAEKNKEKVNKTSGKDKVGVEVEIKSDVGKIEEKAKQVQVTASKRKREAISLSNTKKPIDAADEMPNSNGDLSEWRNYVSRSSKKIPVSVNKENEISGIETDIDKNEKKIAEKMEGETNKEKVIGRRDRSANKTNTKAISVDNPEKLLDAETNKEKVNKKMELKKTKEVECLSSKKESKTLSMNKPDITVYAEKNEKKTDKMMGSEKAKGVRRPGSKLKTKASSIDKQEKSVDVEKENKSIKDGSLSVNFGKSRTKNATLKSNKTSTEIDINFGGTNLDKVQSSNLVSSEPVWFLLSGTRIQRKESRKIVRQLKGRLCKDSHNWSYQATHLIVPDPVRRTEKFFAAAASGRWILKKEYLTASSQAGKFLAEEPYEWFNNGLGKDGAINFEASRKWRLLRERTGYGAFYGMHIIIYGDHFIPLLDTLKRVVNAGDGTILATSPPYTRFLKSDVDFAVVNSTMPRVDYWVQDFLRHEIPCITADYLVDYVCKTGYPLEKHVLYGTCMWAENSFNNLLRRSEEIYEVSTPIKHNEVDDLSCIVCGSRDRGEVMLICGSEDGPCGCEIGTHIDCCDPPLEAVPEEDWFCAECCESINSTKCSKRSKKRSSVSKPK</sequence>
<feature type="region of interest" description="Disordered" evidence="6">
    <location>
        <begin position="1"/>
        <end position="26"/>
    </location>
</feature>
<dbReference type="Gene3D" id="3.30.40.10">
    <property type="entry name" value="Zinc/RING finger domain, C3HC4 (zinc finger)"/>
    <property type="match status" value="1"/>
</dbReference>
<dbReference type="PANTHER" id="PTHR47181">
    <property type="entry name" value="BRCA1 C TERMINUS DOMAIN CONTAINING PROTEIN, EXPRESSED"/>
    <property type="match status" value="1"/>
</dbReference>
<dbReference type="PROSITE" id="PS50016">
    <property type="entry name" value="ZF_PHD_2"/>
    <property type="match status" value="1"/>
</dbReference>
<evidence type="ECO:0000256" key="3">
    <source>
        <dbReference type="ARBA" id="ARBA00022833"/>
    </source>
</evidence>
<gene>
    <name evidence="9" type="ORF">GIB67_014163</name>
</gene>
<keyword evidence="1" id="KW-0479">Metal-binding</keyword>
<evidence type="ECO:0000256" key="1">
    <source>
        <dbReference type="ARBA" id="ARBA00022723"/>
    </source>
</evidence>
<dbReference type="InterPro" id="IPR013083">
    <property type="entry name" value="Znf_RING/FYVE/PHD"/>
</dbReference>
<feature type="region of interest" description="Disordered" evidence="6">
    <location>
        <begin position="363"/>
        <end position="384"/>
    </location>
</feature>
<feature type="compositionally biased region" description="Basic and acidic residues" evidence="6">
    <location>
        <begin position="886"/>
        <end position="905"/>
    </location>
</feature>
<keyword evidence="3" id="KW-0862">Zinc</keyword>
<proteinExistence type="predicted"/>
<dbReference type="Gene3D" id="3.40.50.10190">
    <property type="entry name" value="BRCT domain"/>
    <property type="match status" value="3"/>
</dbReference>
<dbReference type="Pfam" id="PF12738">
    <property type="entry name" value="PTCB-BRCT"/>
    <property type="match status" value="1"/>
</dbReference>
<dbReference type="EMBL" id="JACGCM010000879">
    <property type="protein sequence ID" value="KAF6164932.1"/>
    <property type="molecule type" value="Genomic_DNA"/>
</dbReference>
<evidence type="ECO:0000256" key="4">
    <source>
        <dbReference type="PROSITE-ProRule" id="PRU00146"/>
    </source>
</evidence>
<dbReference type="Pfam" id="PF00533">
    <property type="entry name" value="BRCT"/>
    <property type="match status" value="1"/>
</dbReference>
<dbReference type="InterPro" id="IPR011011">
    <property type="entry name" value="Znf_FYVE_PHD"/>
</dbReference>
<dbReference type="OrthoDB" id="1935339at2759"/>
<evidence type="ECO:0000256" key="2">
    <source>
        <dbReference type="ARBA" id="ARBA00022771"/>
    </source>
</evidence>
<dbReference type="GO" id="GO:0008270">
    <property type="term" value="F:zinc ion binding"/>
    <property type="evidence" value="ECO:0007669"/>
    <property type="project" value="UniProtKB-KW"/>
</dbReference>
<feature type="region of interest" description="Disordered" evidence="6">
    <location>
        <begin position="886"/>
        <end position="919"/>
    </location>
</feature>
<feature type="domain" description="PHD-type" evidence="7">
    <location>
        <begin position="1309"/>
        <end position="1365"/>
    </location>
</feature>
<protein>
    <recommendedName>
        <fullName evidence="11">BRCT domain-containing protein</fullName>
    </recommendedName>
</protein>
<feature type="region of interest" description="Disordered" evidence="6">
    <location>
        <begin position="575"/>
        <end position="619"/>
    </location>
</feature>
<dbReference type="InterPro" id="IPR019787">
    <property type="entry name" value="Znf_PHD-finger"/>
</dbReference>
<comment type="caution">
    <text evidence="9">The sequence shown here is derived from an EMBL/GenBank/DDBJ whole genome shotgun (WGS) entry which is preliminary data.</text>
</comment>
<feature type="compositionally biased region" description="Basic and acidic residues" evidence="6">
    <location>
        <begin position="591"/>
        <end position="619"/>
    </location>
</feature>
<feature type="region of interest" description="Disordered" evidence="6">
    <location>
        <begin position="971"/>
        <end position="1012"/>
    </location>
</feature>
<evidence type="ECO:0000313" key="9">
    <source>
        <dbReference type="EMBL" id="KAF6164932.1"/>
    </source>
</evidence>
<evidence type="ECO:0008006" key="11">
    <source>
        <dbReference type="Google" id="ProtNLM"/>
    </source>
</evidence>
<name>A0A7J7ND78_9MAGN</name>
<evidence type="ECO:0000313" key="10">
    <source>
        <dbReference type="Proteomes" id="UP000541444"/>
    </source>
</evidence>
<dbReference type="SUPFAM" id="SSF52113">
    <property type="entry name" value="BRCT domain"/>
    <property type="match status" value="2"/>
</dbReference>
<feature type="compositionally biased region" description="Basic and acidic residues" evidence="6">
    <location>
        <begin position="998"/>
        <end position="1012"/>
    </location>
</feature>
<feature type="compositionally biased region" description="Basic residues" evidence="6">
    <location>
        <begin position="1"/>
        <end position="19"/>
    </location>
</feature>
<feature type="region of interest" description="Disordered" evidence="6">
    <location>
        <begin position="810"/>
        <end position="848"/>
    </location>
</feature>
<evidence type="ECO:0000256" key="6">
    <source>
        <dbReference type="SAM" id="MobiDB-lite"/>
    </source>
</evidence>
<reference evidence="9 10" key="1">
    <citation type="journal article" date="2020" name="IScience">
        <title>Genome Sequencing of the Endangered Kingdonia uniflora (Circaeasteraceae, Ranunculales) Reveals Potential Mechanisms of Evolutionary Specialization.</title>
        <authorList>
            <person name="Sun Y."/>
            <person name="Deng T."/>
            <person name="Zhang A."/>
            <person name="Moore M.J."/>
            <person name="Landis J.B."/>
            <person name="Lin N."/>
            <person name="Zhang H."/>
            <person name="Zhang X."/>
            <person name="Huang J."/>
            <person name="Zhang X."/>
            <person name="Sun H."/>
            <person name="Wang H."/>
        </authorList>
    </citation>
    <scope>NUCLEOTIDE SEQUENCE [LARGE SCALE GENOMIC DNA]</scope>
    <source>
        <strain evidence="9">TB1705</strain>
        <tissue evidence="9">Leaf</tissue>
    </source>
</reference>
<keyword evidence="2 4" id="KW-0863">Zinc-finger</keyword>
<keyword evidence="10" id="KW-1185">Reference proteome</keyword>
<feature type="coiled-coil region" evidence="5">
    <location>
        <begin position="127"/>
        <end position="154"/>
    </location>
</feature>
<dbReference type="InterPro" id="IPR044254">
    <property type="entry name" value="At4g02110-like"/>
</dbReference>
<keyword evidence="5" id="KW-0175">Coiled coil</keyword>
<dbReference type="InterPro" id="IPR036420">
    <property type="entry name" value="BRCT_dom_sf"/>
</dbReference>
<dbReference type="SMART" id="SM00249">
    <property type="entry name" value="PHD"/>
    <property type="match status" value="1"/>
</dbReference>
<dbReference type="PANTHER" id="PTHR47181:SF2">
    <property type="entry name" value="BRCA1 C TERMINUS DOMAIN CONTAINING PROTEIN, EXPRESSED"/>
    <property type="match status" value="1"/>
</dbReference>
<feature type="compositionally biased region" description="Basic residues" evidence="6">
    <location>
        <begin position="984"/>
        <end position="994"/>
    </location>
</feature>
<evidence type="ECO:0000259" key="7">
    <source>
        <dbReference type="PROSITE" id="PS50016"/>
    </source>
</evidence>
<feature type="domain" description="BRCT" evidence="8">
    <location>
        <begin position="1056"/>
        <end position="1150"/>
    </location>
</feature>
<dbReference type="Proteomes" id="UP000541444">
    <property type="component" value="Unassembled WGS sequence"/>
</dbReference>
<dbReference type="PROSITE" id="PS50172">
    <property type="entry name" value="BRCT"/>
    <property type="match status" value="2"/>
</dbReference>
<feature type="compositionally biased region" description="Basic and acidic residues" evidence="6">
    <location>
        <begin position="769"/>
        <end position="788"/>
    </location>
</feature>
<evidence type="ECO:0000259" key="8">
    <source>
        <dbReference type="PROSITE" id="PS50172"/>
    </source>
</evidence>
<feature type="compositionally biased region" description="Basic and acidic residues" evidence="6">
    <location>
        <begin position="971"/>
        <end position="983"/>
    </location>
</feature>
<dbReference type="CDD" id="cd17738">
    <property type="entry name" value="BRCT_TopBP1_rpt7"/>
    <property type="match status" value="1"/>
</dbReference>